<feature type="compositionally biased region" description="Basic residues" evidence="1">
    <location>
        <begin position="225"/>
        <end position="242"/>
    </location>
</feature>
<organism evidence="2 3">
    <name type="scientific">Schizothecium vesticola</name>
    <dbReference type="NCBI Taxonomy" id="314040"/>
    <lineage>
        <taxon>Eukaryota</taxon>
        <taxon>Fungi</taxon>
        <taxon>Dikarya</taxon>
        <taxon>Ascomycota</taxon>
        <taxon>Pezizomycotina</taxon>
        <taxon>Sordariomycetes</taxon>
        <taxon>Sordariomycetidae</taxon>
        <taxon>Sordariales</taxon>
        <taxon>Schizotheciaceae</taxon>
        <taxon>Schizothecium</taxon>
    </lineage>
</organism>
<evidence type="ECO:0000313" key="3">
    <source>
        <dbReference type="Proteomes" id="UP001172155"/>
    </source>
</evidence>
<evidence type="ECO:0000256" key="1">
    <source>
        <dbReference type="SAM" id="MobiDB-lite"/>
    </source>
</evidence>
<comment type="caution">
    <text evidence="2">The sequence shown here is derived from an EMBL/GenBank/DDBJ whole genome shotgun (WGS) entry which is preliminary data.</text>
</comment>
<protein>
    <submittedName>
        <fullName evidence="2">Uncharacterized protein</fullName>
    </submittedName>
</protein>
<proteinExistence type="predicted"/>
<feature type="non-terminal residue" evidence="2">
    <location>
        <position position="242"/>
    </location>
</feature>
<dbReference type="Gene3D" id="2.60.120.260">
    <property type="entry name" value="Galactose-binding domain-like"/>
    <property type="match status" value="1"/>
</dbReference>
<dbReference type="AlphaFoldDB" id="A0AA40EUF9"/>
<feature type="compositionally biased region" description="Low complexity" evidence="1">
    <location>
        <begin position="185"/>
        <end position="223"/>
    </location>
</feature>
<name>A0AA40EUF9_9PEZI</name>
<sequence length="242" mass="26197">TCIDCTIPLVANSDFANGVVANGDYYNPTKTGNWLLANTAGGTGDLSVVQDPQGNYLRNFCAKGRDAYCNVHLAQIVTVQAGVSYDFRAQYAISGVRGIVNTVSVTLDSLNRQTRYFQPFIYAGDTDWTTFATSEWVSPVSGDIWMTVVWRNDPNDSIVKYRSLKLEAVECRKADSPFNCANQKTTTTTTHSTTSTTAAATTSTSVTTTSTTASSTTESATSTHRPGKCGRRTRTRKTTSTT</sequence>
<accession>A0AA40EUF9</accession>
<feature type="region of interest" description="Disordered" evidence="1">
    <location>
        <begin position="180"/>
        <end position="242"/>
    </location>
</feature>
<gene>
    <name evidence="2" type="ORF">B0T18DRAFT_291009</name>
</gene>
<dbReference type="EMBL" id="JAUKUD010000004">
    <property type="protein sequence ID" value="KAK0745676.1"/>
    <property type="molecule type" value="Genomic_DNA"/>
</dbReference>
<feature type="non-terminal residue" evidence="2">
    <location>
        <position position="1"/>
    </location>
</feature>
<dbReference type="Proteomes" id="UP001172155">
    <property type="component" value="Unassembled WGS sequence"/>
</dbReference>
<evidence type="ECO:0000313" key="2">
    <source>
        <dbReference type="EMBL" id="KAK0745676.1"/>
    </source>
</evidence>
<keyword evidence="3" id="KW-1185">Reference proteome</keyword>
<reference evidence="2" key="1">
    <citation type="submission" date="2023-06" db="EMBL/GenBank/DDBJ databases">
        <title>Genome-scale phylogeny and comparative genomics of the fungal order Sordariales.</title>
        <authorList>
            <consortium name="Lawrence Berkeley National Laboratory"/>
            <person name="Hensen N."/>
            <person name="Bonometti L."/>
            <person name="Westerberg I."/>
            <person name="Brannstrom I.O."/>
            <person name="Guillou S."/>
            <person name="Cros-Aarteil S."/>
            <person name="Calhoun S."/>
            <person name="Haridas S."/>
            <person name="Kuo A."/>
            <person name="Mondo S."/>
            <person name="Pangilinan J."/>
            <person name="Riley R."/>
            <person name="LaButti K."/>
            <person name="Andreopoulos B."/>
            <person name="Lipzen A."/>
            <person name="Chen C."/>
            <person name="Yanf M."/>
            <person name="Daum C."/>
            <person name="Ng V."/>
            <person name="Clum A."/>
            <person name="Steindorff A."/>
            <person name="Ohm R."/>
            <person name="Martin F."/>
            <person name="Silar P."/>
            <person name="Natvig D."/>
            <person name="Lalanne C."/>
            <person name="Gautier V."/>
            <person name="Ament-velasquez S.L."/>
            <person name="Kruys A."/>
            <person name="Hutchinson M.I."/>
            <person name="Powell A.J."/>
            <person name="Barry K."/>
            <person name="Miller A.N."/>
            <person name="Grigoriev I.V."/>
            <person name="Debuchy R."/>
            <person name="Gladieux P."/>
            <person name="Thoren M.H."/>
            <person name="Johannesson H."/>
        </authorList>
    </citation>
    <scope>NUCLEOTIDE SEQUENCE</scope>
    <source>
        <strain evidence="2">SMH3187-1</strain>
    </source>
</reference>